<accession>A0A1I7YL97</accession>
<dbReference type="WBParaSite" id="L893_g17488.t1">
    <property type="protein sequence ID" value="L893_g17488.t1"/>
    <property type="gene ID" value="L893_g17488"/>
</dbReference>
<dbReference type="AlphaFoldDB" id="A0A1I7YL97"/>
<protein>
    <submittedName>
        <fullName evidence="2">Uncharacterized protein</fullName>
    </submittedName>
</protein>
<dbReference type="Proteomes" id="UP000095287">
    <property type="component" value="Unplaced"/>
</dbReference>
<evidence type="ECO:0000313" key="1">
    <source>
        <dbReference type="Proteomes" id="UP000095287"/>
    </source>
</evidence>
<proteinExistence type="predicted"/>
<name>A0A1I7YL97_9BILA</name>
<keyword evidence="1" id="KW-1185">Reference proteome</keyword>
<evidence type="ECO:0000313" key="2">
    <source>
        <dbReference type="WBParaSite" id="L893_g17488.t1"/>
    </source>
</evidence>
<sequence length="189" mass="20915">MSRQDPGPSRKCSGVQKLSSTLAINNSLLSQSTFSIHFQQELIIPSGPLDTGRSLSSKHAIHKKLTFDGVLGGIEHRLDELLERDVTVRFFTWDPARHGGLLRPECAFAVPLWRLTPQFGRNKFCRIIIINKVAVASREPVGFAADGGVGSAEIRRTTLALSLPGGRSKCFMRKSEGGEDKDRRQNLEF</sequence>
<reference evidence="2" key="1">
    <citation type="submission" date="2016-11" db="UniProtKB">
        <authorList>
            <consortium name="WormBaseParasite"/>
        </authorList>
    </citation>
    <scope>IDENTIFICATION</scope>
</reference>
<organism evidence="1 2">
    <name type="scientific">Steinernema glaseri</name>
    <dbReference type="NCBI Taxonomy" id="37863"/>
    <lineage>
        <taxon>Eukaryota</taxon>
        <taxon>Metazoa</taxon>
        <taxon>Ecdysozoa</taxon>
        <taxon>Nematoda</taxon>
        <taxon>Chromadorea</taxon>
        <taxon>Rhabditida</taxon>
        <taxon>Tylenchina</taxon>
        <taxon>Panagrolaimomorpha</taxon>
        <taxon>Strongyloidoidea</taxon>
        <taxon>Steinernematidae</taxon>
        <taxon>Steinernema</taxon>
    </lineage>
</organism>